<dbReference type="Gene3D" id="6.10.140.1230">
    <property type="match status" value="1"/>
</dbReference>
<dbReference type="GO" id="GO:0032511">
    <property type="term" value="P:late endosome to vacuole transport via multivesicular body sorting pathway"/>
    <property type="evidence" value="ECO:0007669"/>
    <property type="project" value="TreeGrafter"/>
</dbReference>
<dbReference type="STRING" id="75913.A0A0K0FMG5"/>
<reference evidence="3" key="1">
    <citation type="submission" date="2014-07" db="EMBL/GenBank/DDBJ databases">
        <authorList>
            <person name="Martin A.A"/>
            <person name="De Silva N."/>
        </authorList>
    </citation>
    <scope>NUCLEOTIDE SEQUENCE</scope>
</reference>
<comment type="similarity">
    <text evidence="1">Belongs to the SNF7 family.</text>
</comment>
<dbReference type="AlphaFoldDB" id="A0A0K0FMG5"/>
<feature type="coiled-coil region" evidence="2">
    <location>
        <begin position="363"/>
        <end position="390"/>
    </location>
</feature>
<organism evidence="3 4">
    <name type="scientific">Strongyloides venezuelensis</name>
    <name type="common">Threadworm</name>
    <dbReference type="NCBI Taxonomy" id="75913"/>
    <lineage>
        <taxon>Eukaryota</taxon>
        <taxon>Metazoa</taxon>
        <taxon>Ecdysozoa</taxon>
        <taxon>Nematoda</taxon>
        <taxon>Chromadorea</taxon>
        <taxon>Rhabditida</taxon>
        <taxon>Tylenchina</taxon>
        <taxon>Panagrolaimomorpha</taxon>
        <taxon>Strongyloidoidea</taxon>
        <taxon>Strongyloididae</taxon>
        <taxon>Strongyloides</taxon>
    </lineage>
</organism>
<keyword evidence="3" id="KW-1185">Reference proteome</keyword>
<dbReference type="GO" id="GO:0009898">
    <property type="term" value="C:cytoplasmic side of plasma membrane"/>
    <property type="evidence" value="ECO:0007669"/>
    <property type="project" value="TreeGrafter"/>
</dbReference>
<dbReference type="Pfam" id="PF03357">
    <property type="entry name" value="Snf7"/>
    <property type="match status" value="1"/>
</dbReference>
<name>A0A0K0FMG5_STRVS</name>
<evidence type="ECO:0000256" key="2">
    <source>
        <dbReference type="SAM" id="Coils"/>
    </source>
</evidence>
<dbReference type="GO" id="GO:0000815">
    <property type="term" value="C:ESCRT III complex"/>
    <property type="evidence" value="ECO:0007669"/>
    <property type="project" value="TreeGrafter"/>
</dbReference>
<dbReference type="PANTHER" id="PTHR22761">
    <property type="entry name" value="CHARGED MULTIVESICULAR BODY PROTEIN"/>
    <property type="match status" value="1"/>
</dbReference>
<dbReference type="InterPro" id="IPR005024">
    <property type="entry name" value="Snf7_fam"/>
</dbReference>
<dbReference type="GO" id="GO:0005771">
    <property type="term" value="C:multivesicular body"/>
    <property type="evidence" value="ECO:0007669"/>
    <property type="project" value="TreeGrafter"/>
</dbReference>
<protein>
    <submittedName>
        <fullName evidence="4">Charged multivesicular body protein 7 (inferred by orthology to a human protein)</fullName>
    </submittedName>
</protein>
<sequence>MLSKCGVELSTKTKPFLPEHWEDDNVMSKMMSNLPNKNLNPSTYSCIMKFWHDAIEKYCLTLENPFISISDLKHAFRRNNVIPASLKDVIYELQNKQLLIDPNALSVQANRIVLGRSIASNLSWVASSVTYGLSGMLSWLVSGNNALENVEQCKYIHLPSVRKLSRQLMLKLKDRQNTDIIHGPPELMSKEEFFAYSSTVTGFSEDTLNAILNLWITEKFVAVGYSTNPKVEVLKFNEHFKSPSSAHFPVFQDIDASVYNLIMAIKIRENQINHIGEMNNKLKDQARICIRNKDKSGALRKMKKYKSTEQIIEKMESSKNKLEDILYSITLTKDNAKIVELMRYGNEAMKNINKENGITIEKVDEIMDDIEEGIREKDEFEDAISRLNTTSSIDDESLEKEFDEIMKNDADLKEKSIKNKLNNILKRTGSVPSLIPEKTRRIVFPDVPQHSPSLKKTIPVKTYGFGK</sequence>
<evidence type="ECO:0000313" key="3">
    <source>
        <dbReference type="Proteomes" id="UP000035680"/>
    </source>
</evidence>
<reference evidence="4" key="2">
    <citation type="submission" date="2015-08" db="UniProtKB">
        <authorList>
            <consortium name="WormBaseParasite"/>
        </authorList>
    </citation>
    <scope>IDENTIFICATION</scope>
</reference>
<accession>A0A0K0FMG5</accession>
<dbReference type="Proteomes" id="UP000035680">
    <property type="component" value="Unassembled WGS sequence"/>
</dbReference>
<proteinExistence type="inferred from homology"/>
<keyword evidence="2" id="KW-0175">Coiled coil</keyword>
<dbReference type="GO" id="GO:0006900">
    <property type="term" value="P:vesicle budding from membrane"/>
    <property type="evidence" value="ECO:0007669"/>
    <property type="project" value="TreeGrafter"/>
</dbReference>
<evidence type="ECO:0000256" key="1">
    <source>
        <dbReference type="ARBA" id="ARBA00006190"/>
    </source>
</evidence>
<dbReference type="PANTHER" id="PTHR22761:SF96">
    <property type="entry name" value="BCDNA.GH08385"/>
    <property type="match status" value="1"/>
</dbReference>
<dbReference type="WBParaSite" id="SVE_1019200.1">
    <property type="protein sequence ID" value="SVE_1019200.1"/>
    <property type="gene ID" value="SVE_1019200"/>
</dbReference>
<evidence type="ECO:0000313" key="4">
    <source>
        <dbReference type="WBParaSite" id="SVE_1019200.1"/>
    </source>
</evidence>
<dbReference type="Pfam" id="PF25880">
    <property type="entry name" value="WHD_CHMP7_1st"/>
    <property type="match status" value="1"/>
</dbReference>